<evidence type="ECO:0000313" key="2">
    <source>
        <dbReference type="EMBL" id="MEN3534852.1"/>
    </source>
</evidence>
<organism evidence="2 3">
    <name type="scientific">Microbispora maris</name>
    <dbReference type="NCBI Taxonomy" id="3144104"/>
    <lineage>
        <taxon>Bacteria</taxon>
        <taxon>Bacillati</taxon>
        <taxon>Actinomycetota</taxon>
        <taxon>Actinomycetes</taxon>
        <taxon>Streptosporangiales</taxon>
        <taxon>Streptosporangiaceae</taxon>
        <taxon>Microbispora</taxon>
    </lineage>
</organism>
<reference evidence="2 3" key="1">
    <citation type="submission" date="2024-05" db="EMBL/GenBank/DDBJ databases">
        <title>Microbispora sp.ZYX-F-249.</title>
        <authorList>
            <person name="Xie H."/>
        </authorList>
    </citation>
    <scope>NUCLEOTIDE SEQUENCE [LARGE SCALE GENOMIC DNA]</scope>
    <source>
        <strain evidence="2 3">ZYX-F-249</strain>
    </source>
</reference>
<proteinExistence type="predicted"/>
<sequence length="98" mass="10026">MDHPAAAEGTPAHCEAHCAAHCAAHSEGVLDGEIVGLPASGHLGRPSTGGVADPPPDDAPDDAPDLLADPPADSPAHARTLSQRRPHAQSFSRRRSFA</sequence>
<accession>A0ABV0AJ52</accession>
<gene>
    <name evidence="2" type="ORF">AAH991_07055</name>
</gene>
<dbReference type="Proteomes" id="UP001447516">
    <property type="component" value="Unassembled WGS sequence"/>
</dbReference>
<dbReference type="EMBL" id="JBDJAW010000004">
    <property type="protein sequence ID" value="MEN3534852.1"/>
    <property type="molecule type" value="Genomic_DNA"/>
</dbReference>
<name>A0ABV0AJ52_9ACTN</name>
<keyword evidence="3" id="KW-1185">Reference proteome</keyword>
<feature type="compositionally biased region" description="Acidic residues" evidence="1">
    <location>
        <begin position="55"/>
        <end position="64"/>
    </location>
</feature>
<feature type="compositionally biased region" description="Basic residues" evidence="1">
    <location>
        <begin position="82"/>
        <end position="98"/>
    </location>
</feature>
<comment type="caution">
    <text evidence="2">The sequence shown here is derived from an EMBL/GenBank/DDBJ whole genome shotgun (WGS) entry which is preliminary data.</text>
</comment>
<evidence type="ECO:0000256" key="1">
    <source>
        <dbReference type="SAM" id="MobiDB-lite"/>
    </source>
</evidence>
<feature type="region of interest" description="Disordered" evidence="1">
    <location>
        <begin position="35"/>
        <end position="98"/>
    </location>
</feature>
<evidence type="ECO:0000313" key="3">
    <source>
        <dbReference type="Proteomes" id="UP001447516"/>
    </source>
</evidence>
<dbReference type="RefSeq" id="WP_346224927.1">
    <property type="nucleotide sequence ID" value="NZ_JBDJAW010000004.1"/>
</dbReference>
<feature type="compositionally biased region" description="Low complexity" evidence="1">
    <location>
        <begin position="65"/>
        <end position="75"/>
    </location>
</feature>
<protein>
    <submittedName>
        <fullName evidence="2">Uncharacterized protein</fullName>
    </submittedName>
</protein>